<dbReference type="Proteomes" id="UP001521222">
    <property type="component" value="Unassembled WGS sequence"/>
</dbReference>
<protein>
    <submittedName>
        <fullName evidence="1">Uncharacterized protein</fullName>
    </submittedName>
</protein>
<comment type="caution">
    <text evidence="1">The sequence shown here is derived from an EMBL/GenBank/DDBJ whole genome shotgun (WGS) entry which is preliminary data.</text>
</comment>
<sequence>MSRWHVEARDGFKGIVTQTLGTSAHKHSRSAPLQPSKTTFTITQPLLTSPMLEYDLIAYRRMSNLDSHPRVLSLSAGSSANTSIVSTPVTQSLRVSHDSQHDAHHFINLNKTEKTLNSSIKKLWKDLKHAAAEHHRSVNAAYEATHGAGARLGAIGGVRV</sequence>
<name>A0ABR3RWQ5_9PLEO</name>
<reference evidence="1 2" key="1">
    <citation type="submission" date="2024-02" db="EMBL/GenBank/DDBJ databases">
        <title>De novo assembly and annotation of 12 fungi associated with fruit tree decline syndrome in Ontario, Canada.</title>
        <authorList>
            <person name="Sulman M."/>
            <person name="Ellouze W."/>
            <person name="Ilyukhin E."/>
        </authorList>
    </citation>
    <scope>NUCLEOTIDE SEQUENCE [LARGE SCALE GENOMIC DNA]</scope>
    <source>
        <strain evidence="1 2">M97-236</strain>
    </source>
</reference>
<evidence type="ECO:0000313" key="1">
    <source>
        <dbReference type="EMBL" id="KAL1608859.1"/>
    </source>
</evidence>
<evidence type="ECO:0000313" key="2">
    <source>
        <dbReference type="Proteomes" id="UP001521222"/>
    </source>
</evidence>
<dbReference type="EMBL" id="JAKIXB020000005">
    <property type="protein sequence ID" value="KAL1608859.1"/>
    <property type="molecule type" value="Genomic_DNA"/>
</dbReference>
<keyword evidence="2" id="KW-1185">Reference proteome</keyword>
<accession>A0ABR3RWQ5</accession>
<proteinExistence type="predicted"/>
<organism evidence="1 2">
    <name type="scientific">Nothophoma quercina</name>
    <dbReference type="NCBI Taxonomy" id="749835"/>
    <lineage>
        <taxon>Eukaryota</taxon>
        <taxon>Fungi</taxon>
        <taxon>Dikarya</taxon>
        <taxon>Ascomycota</taxon>
        <taxon>Pezizomycotina</taxon>
        <taxon>Dothideomycetes</taxon>
        <taxon>Pleosporomycetidae</taxon>
        <taxon>Pleosporales</taxon>
        <taxon>Pleosporineae</taxon>
        <taxon>Didymellaceae</taxon>
        <taxon>Nothophoma</taxon>
    </lineage>
</organism>
<gene>
    <name evidence="1" type="ORF">SLS59_002050</name>
</gene>